<protein>
    <submittedName>
        <fullName evidence="1">Uncharacterized protein</fullName>
    </submittedName>
</protein>
<accession>A0A7W4TIS1</accession>
<dbReference type="Proteomes" id="UP000533269">
    <property type="component" value="Unassembled WGS sequence"/>
</dbReference>
<reference evidence="1 2" key="1">
    <citation type="submission" date="2020-08" db="EMBL/GenBank/DDBJ databases">
        <title>The Agave Microbiome: Exploring the role of microbial communities in plant adaptations to desert environments.</title>
        <authorList>
            <person name="Partida-Martinez L.P."/>
        </authorList>
    </citation>
    <scope>NUCLEOTIDE SEQUENCE [LARGE SCALE GENOMIC DNA]</scope>
    <source>
        <strain evidence="1 2">AS2.23</strain>
    </source>
</reference>
<comment type="caution">
    <text evidence="1">The sequence shown here is derived from an EMBL/GenBank/DDBJ whole genome shotgun (WGS) entry which is preliminary data.</text>
</comment>
<reference evidence="1 2" key="2">
    <citation type="submission" date="2020-08" db="EMBL/GenBank/DDBJ databases">
        <authorList>
            <person name="Partida-Martinez L."/>
            <person name="Huntemann M."/>
            <person name="Clum A."/>
            <person name="Wang J."/>
            <person name="Palaniappan K."/>
            <person name="Ritter S."/>
            <person name="Chen I.-M."/>
            <person name="Stamatis D."/>
            <person name="Reddy T."/>
            <person name="O'Malley R."/>
            <person name="Daum C."/>
            <person name="Shapiro N."/>
            <person name="Ivanova N."/>
            <person name="Kyrpides N."/>
            <person name="Woyke T."/>
        </authorList>
    </citation>
    <scope>NUCLEOTIDE SEQUENCE [LARGE SCALE GENOMIC DNA]</scope>
    <source>
        <strain evidence="1 2">AS2.23</strain>
    </source>
</reference>
<proteinExistence type="predicted"/>
<dbReference type="AlphaFoldDB" id="A0A7W4TIS1"/>
<gene>
    <name evidence="1" type="ORF">FHR75_000464</name>
</gene>
<organism evidence="1 2">
    <name type="scientific">Kineococcus radiotolerans</name>
    <dbReference type="NCBI Taxonomy" id="131568"/>
    <lineage>
        <taxon>Bacteria</taxon>
        <taxon>Bacillati</taxon>
        <taxon>Actinomycetota</taxon>
        <taxon>Actinomycetes</taxon>
        <taxon>Kineosporiales</taxon>
        <taxon>Kineosporiaceae</taxon>
        <taxon>Kineococcus</taxon>
    </lineage>
</organism>
<evidence type="ECO:0000313" key="1">
    <source>
        <dbReference type="EMBL" id="MBB2899676.1"/>
    </source>
</evidence>
<evidence type="ECO:0000313" key="2">
    <source>
        <dbReference type="Proteomes" id="UP000533269"/>
    </source>
</evidence>
<sequence length="120" mass="13332">MTAPVGPVEGIRGDRWRDAWSSALADVEVGVTAAEDLLTRLHRGDEDVPAELFDLQDWVAPSLLGPVPMEFGARARRLLERQLEVSERLAEALVQIRTQRRALGKMEAAGRPPVFFDQTL</sequence>
<dbReference type="RefSeq" id="WP_183390248.1">
    <property type="nucleotide sequence ID" value="NZ_JACHVY010000001.1"/>
</dbReference>
<name>A0A7W4TIS1_KINRA</name>
<dbReference type="EMBL" id="JACHVY010000001">
    <property type="protein sequence ID" value="MBB2899676.1"/>
    <property type="molecule type" value="Genomic_DNA"/>
</dbReference>